<evidence type="ECO:0000259" key="6">
    <source>
        <dbReference type="PROSITE" id="PS50011"/>
    </source>
</evidence>
<dbReference type="Pfam" id="PF00069">
    <property type="entry name" value="Pkinase"/>
    <property type="match status" value="1"/>
</dbReference>
<organism evidence="7 8">
    <name type="scientific">Chondromyces crocatus</name>
    <dbReference type="NCBI Taxonomy" id="52"/>
    <lineage>
        <taxon>Bacteria</taxon>
        <taxon>Pseudomonadati</taxon>
        <taxon>Myxococcota</taxon>
        <taxon>Polyangia</taxon>
        <taxon>Polyangiales</taxon>
        <taxon>Polyangiaceae</taxon>
        <taxon>Chondromyces</taxon>
    </lineage>
</organism>
<dbReference type="InterPro" id="IPR011009">
    <property type="entry name" value="Kinase-like_dom_sf"/>
</dbReference>
<dbReference type="KEGG" id="ccro:CMC5_063060"/>
<evidence type="ECO:0000256" key="3">
    <source>
        <dbReference type="ARBA" id="ARBA00022777"/>
    </source>
</evidence>
<keyword evidence="1" id="KW-0808">Transferase</keyword>
<dbReference type="InterPro" id="IPR000719">
    <property type="entry name" value="Prot_kinase_dom"/>
</dbReference>
<evidence type="ECO:0000256" key="4">
    <source>
        <dbReference type="ARBA" id="ARBA00022840"/>
    </source>
</evidence>
<dbReference type="GO" id="GO:0004674">
    <property type="term" value="F:protein serine/threonine kinase activity"/>
    <property type="evidence" value="ECO:0007669"/>
    <property type="project" value="TreeGrafter"/>
</dbReference>
<keyword evidence="4 5" id="KW-0067">ATP-binding</keyword>
<feature type="binding site" evidence="5">
    <location>
        <position position="47"/>
    </location>
    <ligand>
        <name>ATP</name>
        <dbReference type="ChEBI" id="CHEBI:30616"/>
    </ligand>
</feature>
<dbReference type="OrthoDB" id="5494749at2"/>
<evidence type="ECO:0000256" key="5">
    <source>
        <dbReference type="PROSITE-ProRule" id="PRU10141"/>
    </source>
</evidence>
<dbReference type="AlphaFoldDB" id="A0A0K1ENC4"/>
<evidence type="ECO:0000313" key="7">
    <source>
        <dbReference type="EMBL" id="AKT42083.1"/>
    </source>
</evidence>
<dbReference type="SUPFAM" id="SSF56112">
    <property type="entry name" value="Protein kinase-like (PK-like)"/>
    <property type="match status" value="1"/>
</dbReference>
<sequence>MDPDDELATERIGTQIGPWTVERLIGVGSMASVFVGRHGDGWTAALKVLHPHLSKHDELRKRFLREGPIGSALAAFGPLCEGLPYVLESGITGDGTAYLALELLEGETLFDRMARMGVLPVEEVLALADKVLDVLVVAHAHGVVHRDLKPENLHLGHDGRLKVLDFGIARAMDALLEGVAELPEKTVTRTGVALGSCEYMAPEQALGDVNEVDGRTDLFGLGATMYRLLSGLWIHGDAEGAMLLIAAATQQAPPLASVAPALPPSVCAVVDRALAFAKGERYPDAATMRADIRALRAGRAPVYVLAVAQGQVRAGDRLPVR</sequence>
<keyword evidence="3" id="KW-0418">Kinase</keyword>
<evidence type="ECO:0000256" key="2">
    <source>
        <dbReference type="ARBA" id="ARBA00022741"/>
    </source>
</evidence>
<keyword evidence="8" id="KW-1185">Reference proteome</keyword>
<dbReference type="PROSITE" id="PS00107">
    <property type="entry name" value="PROTEIN_KINASE_ATP"/>
    <property type="match status" value="1"/>
</dbReference>
<proteinExistence type="predicted"/>
<dbReference type="SMART" id="SM00220">
    <property type="entry name" value="S_TKc"/>
    <property type="match status" value="1"/>
</dbReference>
<name>A0A0K1ENC4_CHOCO</name>
<reference evidence="7 8" key="1">
    <citation type="submission" date="2015-07" db="EMBL/GenBank/DDBJ databases">
        <title>Genome analysis of myxobacterium Chondromyces crocatus Cm c5 reveals a high potential for natural compound synthesis and the genetic basis for the loss of fruiting body formation.</title>
        <authorList>
            <person name="Zaburannyi N."/>
            <person name="Bunk B."/>
            <person name="Maier J."/>
            <person name="Overmann J."/>
            <person name="Mueller R."/>
        </authorList>
    </citation>
    <scope>NUCLEOTIDE SEQUENCE [LARGE SCALE GENOMIC DNA]</scope>
    <source>
        <strain evidence="7 8">Cm c5</strain>
    </source>
</reference>
<keyword evidence="2 5" id="KW-0547">Nucleotide-binding</keyword>
<dbReference type="Gene3D" id="3.30.200.20">
    <property type="entry name" value="Phosphorylase Kinase, domain 1"/>
    <property type="match status" value="1"/>
</dbReference>
<dbReference type="Gene3D" id="1.10.510.10">
    <property type="entry name" value="Transferase(Phosphotransferase) domain 1"/>
    <property type="match status" value="1"/>
</dbReference>
<dbReference type="EMBL" id="CP012159">
    <property type="protein sequence ID" value="AKT42083.1"/>
    <property type="molecule type" value="Genomic_DNA"/>
</dbReference>
<dbReference type="PANTHER" id="PTHR43289:SF6">
    <property type="entry name" value="SERINE_THREONINE-PROTEIN KINASE NEKL-3"/>
    <property type="match status" value="1"/>
</dbReference>
<dbReference type="CDD" id="cd14014">
    <property type="entry name" value="STKc_PknB_like"/>
    <property type="match status" value="1"/>
</dbReference>
<dbReference type="GO" id="GO:0005524">
    <property type="term" value="F:ATP binding"/>
    <property type="evidence" value="ECO:0007669"/>
    <property type="project" value="UniProtKB-UniRule"/>
</dbReference>
<dbReference type="InterPro" id="IPR017441">
    <property type="entry name" value="Protein_kinase_ATP_BS"/>
</dbReference>
<evidence type="ECO:0000256" key="1">
    <source>
        <dbReference type="ARBA" id="ARBA00022679"/>
    </source>
</evidence>
<protein>
    <recommendedName>
        <fullName evidence="6">Protein kinase domain-containing protein</fullName>
    </recommendedName>
</protein>
<evidence type="ECO:0000313" key="8">
    <source>
        <dbReference type="Proteomes" id="UP000067626"/>
    </source>
</evidence>
<accession>A0A0K1ENC4</accession>
<dbReference type="STRING" id="52.CMC5_063060"/>
<dbReference type="PANTHER" id="PTHR43289">
    <property type="entry name" value="MITOGEN-ACTIVATED PROTEIN KINASE KINASE KINASE 20-RELATED"/>
    <property type="match status" value="1"/>
</dbReference>
<dbReference type="Proteomes" id="UP000067626">
    <property type="component" value="Chromosome"/>
</dbReference>
<feature type="domain" description="Protein kinase" evidence="6">
    <location>
        <begin position="19"/>
        <end position="303"/>
    </location>
</feature>
<gene>
    <name evidence="7" type="ORF">CMC5_063060</name>
</gene>
<dbReference type="PROSITE" id="PS50011">
    <property type="entry name" value="PROTEIN_KINASE_DOM"/>
    <property type="match status" value="1"/>
</dbReference>